<organism evidence="2 3">
    <name type="scientific">Hyella patelloides LEGE 07179</name>
    <dbReference type="NCBI Taxonomy" id="945734"/>
    <lineage>
        <taxon>Bacteria</taxon>
        <taxon>Bacillati</taxon>
        <taxon>Cyanobacteriota</taxon>
        <taxon>Cyanophyceae</taxon>
        <taxon>Pleurocapsales</taxon>
        <taxon>Hyellaceae</taxon>
        <taxon>Hyella</taxon>
    </lineage>
</organism>
<dbReference type="OrthoDB" id="417017at2"/>
<evidence type="ECO:0008006" key="4">
    <source>
        <dbReference type="Google" id="ProtNLM"/>
    </source>
</evidence>
<feature type="transmembrane region" description="Helical" evidence="1">
    <location>
        <begin position="320"/>
        <end position="339"/>
    </location>
</feature>
<keyword evidence="1" id="KW-0472">Membrane</keyword>
<feature type="transmembrane region" description="Helical" evidence="1">
    <location>
        <begin position="376"/>
        <end position="397"/>
    </location>
</feature>
<dbReference type="EMBL" id="CAACVJ010000111">
    <property type="protein sequence ID" value="VEP13390.1"/>
    <property type="molecule type" value="Genomic_DNA"/>
</dbReference>
<feature type="transmembrane region" description="Helical" evidence="1">
    <location>
        <begin position="345"/>
        <end position="364"/>
    </location>
</feature>
<reference evidence="2 3" key="1">
    <citation type="submission" date="2019-01" db="EMBL/GenBank/DDBJ databases">
        <authorList>
            <person name="Brito A."/>
        </authorList>
    </citation>
    <scope>NUCLEOTIDE SEQUENCE [LARGE SCALE GENOMIC DNA]</scope>
    <source>
        <strain evidence="2">1</strain>
    </source>
</reference>
<name>A0A563VPQ8_9CYAN</name>
<proteinExistence type="predicted"/>
<dbReference type="AlphaFoldDB" id="A0A563VPQ8"/>
<accession>A0A563VPQ8</accession>
<dbReference type="RefSeq" id="WP_144871685.1">
    <property type="nucleotide sequence ID" value="NZ_LR213949.1"/>
</dbReference>
<feature type="transmembrane region" description="Helical" evidence="1">
    <location>
        <begin position="71"/>
        <end position="96"/>
    </location>
</feature>
<feature type="transmembrane region" description="Helical" evidence="1">
    <location>
        <begin position="293"/>
        <end position="313"/>
    </location>
</feature>
<feature type="transmembrane region" description="Helical" evidence="1">
    <location>
        <begin position="207"/>
        <end position="227"/>
    </location>
</feature>
<keyword evidence="3" id="KW-1185">Reference proteome</keyword>
<evidence type="ECO:0000313" key="3">
    <source>
        <dbReference type="Proteomes" id="UP000320055"/>
    </source>
</evidence>
<gene>
    <name evidence="2" type="ORF">H1P_1990005</name>
</gene>
<feature type="transmembrane region" description="Helical" evidence="1">
    <location>
        <begin position="177"/>
        <end position="195"/>
    </location>
</feature>
<sequence>MLQVFAFIVITSLFFKAIIDVDLSYDSWWYHLPFAARIWRIVPPELFLGDEKWFVPRFEGFPLLAHFLQGFFWLVSGRIQTANLVSFLSLIIYLFFLKTNFQVPLYLSAIALLAIPLVLTHTTSSLVDLPGSMGFSILLAIAYKLFKQKQLPKKQELLIAVLAAATAANVKTHLQPLVLATVCIVVVRLGWLCFSQTKILGKQLFKFVPIGILAFLLIFATPIKNIILYGNPLYPIKIEVVGIVLNHKLAPEVSERGNRGQKWLRSILEIKSAPWSTEQGSSEPERNRMGGFFGAYVVFNLLLLLGLSIYELLLKDTQLLEARTALVMVVMMSLITAYFPQSHELRYVMFWMILLVSLNLYLISRPIHMTEWLQPKYMGLVYAIFLTFVLSTIHGIYTKPSFQSLEQQILKGVKPELLSQIGAGDRVCLISRHVEFPQQVPMAAMQYVFLYSSYFHPEINYSYSVKAAFNPKSCGERRILPIQER</sequence>
<feature type="transmembrane region" description="Helical" evidence="1">
    <location>
        <begin position="103"/>
        <end position="119"/>
    </location>
</feature>
<protein>
    <recommendedName>
        <fullName evidence="4">Glycosyltransferase RgtA/B/C/D-like domain-containing protein</fullName>
    </recommendedName>
</protein>
<keyword evidence="1" id="KW-0812">Transmembrane</keyword>
<evidence type="ECO:0000256" key="1">
    <source>
        <dbReference type="SAM" id="Phobius"/>
    </source>
</evidence>
<dbReference type="Proteomes" id="UP000320055">
    <property type="component" value="Unassembled WGS sequence"/>
</dbReference>
<evidence type="ECO:0000313" key="2">
    <source>
        <dbReference type="EMBL" id="VEP13390.1"/>
    </source>
</evidence>
<keyword evidence="1" id="KW-1133">Transmembrane helix</keyword>